<organism evidence="1 2">
    <name type="scientific">Streptomyces qaidamensis</name>
    <dbReference type="NCBI Taxonomy" id="1783515"/>
    <lineage>
        <taxon>Bacteria</taxon>
        <taxon>Bacillati</taxon>
        <taxon>Actinomycetota</taxon>
        <taxon>Actinomycetes</taxon>
        <taxon>Kitasatosporales</taxon>
        <taxon>Streptomycetaceae</taxon>
        <taxon>Streptomyces</taxon>
        <taxon>Streptomyces aurantiacus group</taxon>
    </lineage>
</organism>
<dbReference type="Proteomes" id="UP000076096">
    <property type="component" value="Chromosome"/>
</dbReference>
<evidence type="ECO:0000313" key="2">
    <source>
        <dbReference type="Proteomes" id="UP000076096"/>
    </source>
</evidence>
<dbReference type="AlphaFoldDB" id="A0A143C780"/>
<protein>
    <submittedName>
        <fullName evidence="1">Uncharacterized protein</fullName>
    </submittedName>
</protein>
<dbReference type="STRING" id="1783515.A4E84_29770"/>
<name>A0A143C780_9ACTN</name>
<reference evidence="2" key="1">
    <citation type="submission" date="2016-04" db="EMBL/GenBank/DDBJ databases">
        <authorList>
            <person name="Zhang B."/>
        </authorList>
    </citation>
    <scope>NUCLEOTIDE SEQUENCE [LARGE SCALE GENOMIC DNA]</scope>
    <source>
        <strain evidence="2">S10</strain>
    </source>
</reference>
<dbReference type="RefSeq" id="WP_062929484.1">
    <property type="nucleotide sequence ID" value="NZ_CP015098.1"/>
</dbReference>
<dbReference type="Pfam" id="PF04883">
    <property type="entry name" value="HK97-gp10_like"/>
    <property type="match status" value="1"/>
</dbReference>
<dbReference type="InterPro" id="IPR010064">
    <property type="entry name" value="HK97-gp10_tail"/>
</dbReference>
<dbReference type="NCBIfam" id="TIGR01725">
    <property type="entry name" value="phge_HK97_gp10"/>
    <property type="match status" value="1"/>
</dbReference>
<proteinExistence type="predicted"/>
<accession>A0A143C780</accession>
<evidence type="ECO:0000313" key="1">
    <source>
        <dbReference type="EMBL" id="AMW13316.1"/>
    </source>
</evidence>
<dbReference type="EMBL" id="CP015098">
    <property type="protein sequence ID" value="AMW13316.1"/>
    <property type="molecule type" value="Genomic_DNA"/>
</dbReference>
<gene>
    <name evidence="1" type="ORF">A4E84_29770</name>
</gene>
<keyword evidence="2" id="KW-1185">Reference proteome</keyword>
<dbReference type="KEGG" id="stsi:A4E84_29770"/>
<sequence>MTRTRITINSGWELEIQREADRKAEQITEEVAEDARRLAPVDTGHLRASIRPEGNRVIAEADYASHVELGTEEQRAQPFLRPALYRKRA</sequence>